<evidence type="ECO:0000256" key="1">
    <source>
        <dbReference type="SAM" id="SignalP"/>
    </source>
</evidence>
<keyword evidence="1" id="KW-0732">Signal</keyword>
<feature type="signal peptide" evidence="1">
    <location>
        <begin position="1"/>
        <end position="17"/>
    </location>
</feature>
<gene>
    <name evidence="2" type="ORF">LF1_37080</name>
</gene>
<dbReference type="EMBL" id="VRLW01000001">
    <property type="protein sequence ID" value="KAA1261163.1"/>
    <property type="molecule type" value="Genomic_DNA"/>
</dbReference>
<dbReference type="Proteomes" id="UP000322699">
    <property type="component" value="Unassembled WGS sequence"/>
</dbReference>
<reference evidence="2 3" key="1">
    <citation type="submission" date="2019-08" db="EMBL/GenBank/DDBJ databases">
        <title>Deep-cultivation of Planctomycetes and their phenomic and genomic characterization uncovers novel biology.</title>
        <authorList>
            <person name="Wiegand S."/>
            <person name="Jogler M."/>
            <person name="Boedeker C."/>
            <person name="Pinto D."/>
            <person name="Vollmers J."/>
            <person name="Rivas-Marin E."/>
            <person name="Kohn T."/>
            <person name="Peeters S.H."/>
            <person name="Heuer A."/>
            <person name="Rast P."/>
            <person name="Oberbeckmann S."/>
            <person name="Bunk B."/>
            <person name="Jeske O."/>
            <person name="Meyerdierks A."/>
            <person name="Storesund J.E."/>
            <person name="Kallscheuer N."/>
            <person name="Luecker S."/>
            <person name="Lage O.M."/>
            <person name="Pohl T."/>
            <person name="Merkel B.J."/>
            <person name="Hornburger P."/>
            <person name="Mueller R.-W."/>
            <person name="Bruemmer F."/>
            <person name="Labrenz M."/>
            <person name="Spormann A.M."/>
            <person name="Op Den Camp H."/>
            <person name="Overmann J."/>
            <person name="Amann R."/>
            <person name="Jetten M.S.M."/>
            <person name="Mascher T."/>
            <person name="Medema M.H."/>
            <person name="Devos D.P."/>
            <person name="Kaster A.-K."/>
            <person name="Ovreas L."/>
            <person name="Rohde M."/>
            <person name="Galperin M.Y."/>
            <person name="Jogler C."/>
        </authorList>
    </citation>
    <scope>NUCLEOTIDE SEQUENCE [LARGE SCALE GENOMIC DNA]</scope>
    <source>
        <strain evidence="2 3">LF1</strain>
    </source>
</reference>
<keyword evidence="3" id="KW-1185">Reference proteome</keyword>
<dbReference type="PROSITE" id="PS51257">
    <property type="entry name" value="PROKAR_LIPOPROTEIN"/>
    <property type="match status" value="1"/>
</dbReference>
<protein>
    <submittedName>
        <fullName evidence="2">Uncharacterized protein</fullName>
    </submittedName>
</protein>
<name>A0A5B1CP68_9BACT</name>
<dbReference type="AlphaFoldDB" id="A0A5B1CP68"/>
<evidence type="ECO:0000313" key="2">
    <source>
        <dbReference type="EMBL" id="KAA1261163.1"/>
    </source>
</evidence>
<dbReference type="RefSeq" id="WP_068259992.1">
    <property type="nucleotide sequence ID" value="NZ_LWSK01000013.1"/>
</dbReference>
<feature type="chain" id="PRO_5022787895" evidence="1">
    <location>
        <begin position="18"/>
        <end position="84"/>
    </location>
</feature>
<dbReference type="OrthoDB" id="286543at2"/>
<evidence type="ECO:0000313" key="3">
    <source>
        <dbReference type="Proteomes" id="UP000322699"/>
    </source>
</evidence>
<sequence length="84" mass="9182" precursor="true">MKTTLIMLTFALGLALAGCNDSVYDEQADAVRNRADAIADNVEERGDAIEERSETLADEIEDAGERRADQLEAMDDHGVVNEVK</sequence>
<comment type="caution">
    <text evidence="2">The sequence shown here is derived from an EMBL/GenBank/DDBJ whole genome shotgun (WGS) entry which is preliminary data.</text>
</comment>
<accession>A0A5B1CP68</accession>
<proteinExistence type="predicted"/>
<organism evidence="2 3">
    <name type="scientific">Rubripirellula obstinata</name>
    <dbReference type="NCBI Taxonomy" id="406547"/>
    <lineage>
        <taxon>Bacteria</taxon>
        <taxon>Pseudomonadati</taxon>
        <taxon>Planctomycetota</taxon>
        <taxon>Planctomycetia</taxon>
        <taxon>Pirellulales</taxon>
        <taxon>Pirellulaceae</taxon>
        <taxon>Rubripirellula</taxon>
    </lineage>
</organism>